<keyword evidence="2" id="KW-1185">Reference proteome</keyword>
<reference evidence="1 2" key="1">
    <citation type="submission" date="2015-11" db="EMBL/GenBank/DDBJ databases">
        <title>Butyribacter intestini gen. nov., sp. nov., a butyric acid-producing bacterium of the family Lachnospiraceae isolated from the human faeces.</title>
        <authorList>
            <person name="Zou Y."/>
            <person name="Xue W."/>
            <person name="Luo G."/>
            <person name="Lv M."/>
        </authorList>
    </citation>
    <scope>NUCLEOTIDE SEQUENCE [LARGE SCALE GENOMIC DNA]</scope>
    <source>
        <strain evidence="1 2">ACET-33324</strain>
    </source>
</reference>
<name>A0A0V8QBP9_9FIRM</name>
<gene>
    <name evidence="1" type="ORF">ASU35_15590</name>
</gene>
<dbReference type="STRING" id="290052.ASU35_15590"/>
<dbReference type="OrthoDB" id="51830at541000"/>
<dbReference type="Proteomes" id="UP000054874">
    <property type="component" value="Unassembled WGS sequence"/>
</dbReference>
<dbReference type="Gene3D" id="1.10.1660.10">
    <property type="match status" value="1"/>
</dbReference>
<protein>
    <recommendedName>
        <fullName evidence="3">HTH merR-type domain-containing protein</fullName>
    </recommendedName>
</protein>
<sequence>MSDVRDVFITAEVSRQLDITPAYLVRLAKSLNLPETDFRETSKGSYLFNRNAIELIQSNLKRK</sequence>
<proteinExistence type="predicted"/>
<accession>A0A0V8QBP9</accession>
<dbReference type="RefSeq" id="WP_058354067.1">
    <property type="nucleotide sequence ID" value="NZ_CABMMD010000206.1"/>
</dbReference>
<dbReference type="AlphaFoldDB" id="A0A0V8QBP9"/>
<comment type="caution">
    <text evidence="1">The sequence shown here is derived from an EMBL/GenBank/DDBJ whole genome shotgun (WGS) entry which is preliminary data.</text>
</comment>
<organism evidence="1 2">
    <name type="scientific">Acetivibrio ethanolgignens</name>
    <dbReference type="NCBI Taxonomy" id="290052"/>
    <lineage>
        <taxon>Bacteria</taxon>
        <taxon>Bacillati</taxon>
        <taxon>Bacillota</taxon>
        <taxon>Clostridia</taxon>
        <taxon>Eubacteriales</taxon>
        <taxon>Oscillospiraceae</taxon>
        <taxon>Acetivibrio</taxon>
    </lineage>
</organism>
<evidence type="ECO:0000313" key="1">
    <source>
        <dbReference type="EMBL" id="KSV57686.1"/>
    </source>
</evidence>
<evidence type="ECO:0000313" key="2">
    <source>
        <dbReference type="Proteomes" id="UP000054874"/>
    </source>
</evidence>
<evidence type="ECO:0008006" key="3">
    <source>
        <dbReference type="Google" id="ProtNLM"/>
    </source>
</evidence>
<dbReference type="EMBL" id="LNAM01000206">
    <property type="protein sequence ID" value="KSV57686.1"/>
    <property type="molecule type" value="Genomic_DNA"/>
</dbReference>